<dbReference type="EMBL" id="CM042018">
    <property type="protein sequence ID" value="KAI3826141.1"/>
    <property type="molecule type" value="Genomic_DNA"/>
</dbReference>
<reference evidence="2" key="1">
    <citation type="journal article" date="2022" name="Mol. Ecol. Resour.">
        <title>The genomes of chicory, endive, great burdock and yacon provide insights into Asteraceae palaeo-polyploidization history and plant inulin production.</title>
        <authorList>
            <person name="Fan W."/>
            <person name="Wang S."/>
            <person name="Wang H."/>
            <person name="Wang A."/>
            <person name="Jiang F."/>
            <person name="Liu H."/>
            <person name="Zhao H."/>
            <person name="Xu D."/>
            <person name="Zhang Y."/>
        </authorList>
    </citation>
    <scope>NUCLEOTIDE SEQUENCE [LARGE SCALE GENOMIC DNA]</scope>
    <source>
        <strain evidence="2">cv. Yunnan</strain>
    </source>
</reference>
<gene>
    <name evidence="1" type="ORF">L1987_00185</name>
</gene>
<protein>
    <submittedName>
        <fullName evidence="1">Uncharacterized protein</fullName>
    </submittedName>
</protein>
<accession>A0ACB9K1G4</accession>
<proteinExistence type="predicted"/>
<dbReference type="Proteomes" id="UP001056120">
    <property type="component" value="Linkage Group LG01"/>
</dbReference>
<evidence type="ECO:0000313" key="2">
    <source>
        <dbReference type="Proteomes" id="UP001056120"/>
    </source>
</evidence>
<keyword evidence="2" id="KW-1185">Reference proteome</keyword>
<comment type="caution">
    <text evidence="1">The sequence shown here is derived from an EMBL/GenBank/DDBJ whole genome shotgun (WGS) entry which is preliminary data.</text>
</comment>
<reference evidence="1 2" key="2">
    <citation type="journal article" date="2022" name="Mol. Ecol. Resour.">
        <title>The genomes of chicory, endive, great burdock and yacon provide insights into Asteraceae paleo-polyploidization history and plant inulin production.</title>
        <authorList>
            <person name="Fan W."/>
            <person name="Wang S."/>
            <person name="Wang H."/>
            <person name="Wang A."/>
            <person name="Jiang F."/>
            <person name="Liu H."/>
            <person name="Zhao H."/>
            <person name="Xu D."/>
            <person name="Zhang Y."/>
        </authorList>
    </citation>
    <scope>NUCLEOTIDE SEQUENCE [LARGE SCALE GENOMIC DNA]</scope>
    <source>
        <strain evidence="2">cv. Yunnan</strain>
        <tissue evidence="1">Leaves</tissue>
    </source>
</reference>
<name>A0ACB9K1G4_9ASTR</name>
<evidence type="ECO:0000313" key="1">
    <source>
        <dbReference type="EMBL" id="KAI3826141.1"/>
    </source>
</evidence>
<sequence>MDSILNSIASDVPSGGGISGAITAHGRSSADEKTRFSFVYCSIGGSGRVWLGRAWGAYATVVFLKTYMTEVVSSDGWNDLRDQTRSLEKMKGRDRESMVIDFKKIESPGKFVKVNRPRYQVNRPRYHIKTINHILITHIHIPMDD</sequence>
<organism evidence="1 2">
    <name type="scientific">Smallanthus sonchifolius</name>
    <dbReference type="NCBI Taxonomy" id="185202"/>
    <lineage>
        <taxon>Eukaryota</taxon>
        <taxon>Viridiplantae</taxon>
        <taxon>Streptophyta</taxon>
        <taxon>Embryophyta</taxon>
        <taxon>Tracheophyta</taxon>
        <taxon>Spermatophyta</taxon>
        <taxon>Magnoliopsida</taxon>
        <taxon>eudicotyledons</taxon>
        <taxon>Gunneridae</taxon>
        <taxon>Pentapetalae</taxon>
        <taxon>asterids</taxon>
        <taxon>campanulids</taxon>
        <taxon>Asterales</taxon>
        <taxon>Asteraceae</taxon>
        <taxon>Asteroideae</taxon>
        <taxon>Heliantheae alliance</taxon>
        <taxon>Millerieae</taxon>
        <taxon>Smallanthus</taxon>
    </lineage>
</organism>